<sequence length="102" mass="11143">MTQQASNGKISTEQFFKQAMAEWHKLHPDAKSKGIHSVFSGFNESLREYYGFDQAQGIAAMNELVEAGKVVSIPRMKGPMLYLPGDAPSSKLTVKAILGAQV</sequence>
<proteinExistence type="predicted"/>
<comment type="caution">
    <text evidence="1">The sequence shown here is derived from an EMBL/GenBank/DDBJ whole genome shotgun (WGS) entry which is preliminary data.</text>
</comment>
<reference evidence="1" key="1">
    <citation type="journal article" date="2015" name="Nature">
        <title>Complex archaea that bridge the gap between prokaryotes and eukaryotes.</title>
        <authorList>
            <person name="Spang A."/>
            <person name="Saw J.H."/>
            <person name="Jorgensen S.L."/>
            <person name="Zaremba-Niedzwiedzka K."/>
            <person name="Martijn J."/>
            <person name="Lind A.E."/>
            <person name="van Eijk R."/>
            <person name="Schleper C."/>
            <person name="Guy L."/>
            <person name="Ettema T.J."/>
        </authorList>
    </citation>
    <scope>NUCLEOTIDE SEQUENCE</scope>
</reference>
<dbReference type="EMBL" id="LAZR01020935">
    <property type="protein sequence ID" value="KKL87070.1"/>
    <property type="molecule type" value="Genomic_DNA"/>
</dbReference>
<dbReference type="AlphaFoldDB" id="A0A0F9HZI1"/>
<organism evidence="1">
    <name type="scientific">marine sediment metagenome</name>
    <dbReference type="NCBI Taxonomy" id="412755"/>
    <lineage>
        <taxon>unclassified sequences</taxon>
        <taxon>metagenomes</taxon>
        <taxon>ecological metagenomes</taxon>
    </lineage>
</organism>
<protein>
    <submittedName>
        <fullName evidence="1">Uncharacterized protein</fullName>
    </submittedName>
</protein>
<gene>
    <name evidence="1" type="ORF">LCGC14_1938350</name>
</gene>
<name>A0A0F9HZI1_9ZZZZ</name>
<evidence type="ECO:0000313" key="1">
    <source>
        <dbReference type="EMBL" id="KKL87070.1"/>
    </source>
</evidence>
<accession>A0A0F9HZI1</accession>